<dbReference type="EMBL" id="FMYQ01000013">
    <property type="protein sequence ID" value="SDD00503.1"/>
    <property type="molecule type" value="Genomic_DNA"/>
</dbReference>
<evidence type="ECO:0000256" key="6">
    <source>
        <dbReference type="ARBA" id="ARBA00022826"/>
    </source>
</evidence>
<keyword evidence="5 13" id="KW-0812">Transmembrane</keyword>
<protein>
    <submittedName>
        <fullName evidence="14">Uncharacterized membrane protein</fullName>
    </submittedName>
</protein>
<comment type="similarity">
    <text evidence="2">Belongs to the TMEM175 family.</text>
</comment>
<feature type="transmembrane region" description="Helical" evidence="13">
    <location>
        <begin position="173"/>
        <end position="204"/>
    </location>
</feature>
<organism evidence="14 15">
    <name type="scientific">Paraburkholderia lycopersici</name>
    <dbReference type="NCBI Taxonomy" id="416944"/>
    <lineage>
        <taxon>Bacteria</taxon>
        <taxon>Pseudomonadati</taxon>
        <taxon>Pseudomonadota</taxon>
        <taxon>Betaproteobacteria</taxon>
        <taxon>Burkholderiales</taxon>
        <taxon>Burkholderiaceae</taxon>
        <taxon>Paraburkholderia</taxon>
    </lineage>
</organism>
<dbReference type="GO" id="GO:0016020">
    <property type="term" value="C:membrane"/>
    <property type="evidence" value="ECO:0007669"/>
    <property type="project" value="UniProtKB-SubCell"/>
</dbReference>
<evidence type="ECO:0000313" key="15">
    <source>
        <dbReference type="Proteomes" id="UP000198908"/>
    </source>
</evidence>
<evidence type="ECO:0000256" key="8">
    <source>
        <dbReference type="ARBA" id="ARBA00022989"/>
    </source>
</evidence>
<dbReference type="Proteomes" id="UP000198908">
    <property type="component" value="Unassembled WGS sequence"/>
</dbReference>
<comment type="subcellular location">
    <subcellularLocation>
        <location evidence="1">Membrane</location>
        <topology evidence="1">Multi-pass membrane protein</topology>
    </subcellularLocation>
</comment>
<keyword evidence="9" id="KW-0406">Ion transport</keyword>
<evidence type="ECO:0000256" key="12">
    <source>
        <dbReference type="ARBA" id="ARBA00034430"/>
    </source>
</evidence>
<keyword evidence="6" id="KW-0631">Potassium channel</keyword>
<comment type="catalytic activity">
    <reaction evidence="12">
        <text>K(+)(in) = K(+)(out)</text>
        <dbReference type="Rhea" id="RHEA:29463"/>
        <dbReference type="ChEBI" id="CHEBI:29103"/>
    </reaction>
</comment>
<evidence type="ECO:0000256" key="5">
    <source>
        <dbReference type="ARBA" id="ARBA00022692"/>
    </source>
</evidence>
<keyword evidence="11" id="KW-0407">Ion channel</keyword>
<keyword evidence="15" id="KW-1185">Reference proteome</keyword>
<keyword evidence="8 13" id="KW-1133">Transmembrane helix</keyword>
<dbReference type="STRING" id="416944.SAMN05421548_11323"/>
<accession>A0A1G6R7W3</accession>
<evidence type="ECO:0000256" key="4">
    <source>
        <dbReference type="ARBA" id="ARBA00022538"/>
    </source>
</evidence>
<evidence type="ECO:0000256" key="3">
    <source>
        <dbReference type="ARBA" id="ARBA00022448"/>
    </source>
</evidence>
<feature type="transmembrane region" description="Helical" evidence="13">
    <location>
        <begin position="56"/>
        <end position="76"/>
    </location>
</feature>
<dbReference type="PANTHER" id="PTHR31462:SF5">
    <property type="entry name" value="ENDOSOMAL_LYSOSOMAL PROTON CHANNEL TMEM175"/>
    <property type="match status" value="1"/>
</dbReference>
<gene>
    <name evidence="14" type="ORF">SAMN05421548_11323</name>
</gene>
<evidence type="ECO:0000256" key="2">
    <source>
        <dbReference type="ARBA" id="ARBA00006920"/>
    </source>
</evidence>
<evidence type="ECO:0000256" key="13">
    <source>
        <dbReference type="SAM" id="Phobius"/>
    </source>
</evidence>
<feature type="transmembrane region" description="Helical" evidence="13">
    <location>
        <begin position="31"/>
        <end position="50"/>
    </location>
</feature>
<dbReference type="Pfam" id="PF06736">
    <property type="entry name" value="TMEM175"/>
    <property type="match status" value="1"/>
</dbReference>
<keyword evidence="4" id="KW-0633">Potassium transport</keyword>
<evidence type="ECO:0000256" key="9">
    <source>
        <dbReference type="ARBA" id="ARBA00023065"/>
    </source>
</evidence>
<keyword evidence="7" id="KW-0630">Potassium</keyword>
<evidence type="ECO:0000256" key="10">
    <source>
        <dbReference type="ARBA" id="ARBA00023136"/>
    </source>
</evidence>
<evidence type="ECO:0000313" key="14">
    <source>
        <dbReference type="EMBL" id="SDD00503.1"/>
    </source>
</evidence>
<reference evidence="15" key="1">
    <citation type="submission" date="2016-09" db="EMBL/GenBank/DDBJ databases">
        <authorList>
            <person name="Varghese N."/>
            <person name="Submissions S."/>
        </authorList>
    </citation>
    <scope>NUCLEOTIDE SEQUENCE [LARGE SCALE GENOMIC DNA]</scope>
    <source>
        <strain evidence="15">TNe-862</strain>
    </source>
</reference>
<dbReference type="PANTHER" id="PTHR31462">
    <property type="entry name" value="ENDOSOMAL/LYSOSOMAL POTASSIUM CHANNEL TMEM175"/>
    <property type="match status" value="1"/>
</dbReference>
<name>A0A1G6R7W3_9BURK</name>
<dbReference type="AlphaFoldDB" id="A0A1G6R7W3"/>
<sequence>MASRRDFGHTCRSPYVSRKPITQMEKNRLEAFSDGVLAIIITIMVLELKVPHGEDLAALVPLWPVYLSYVLSFLYVGIYWNNHHHMLHAARRVNGTVLWANLHLLFWLSLLPFTTGWMGENHFGRWPTALYGINLLLCAVAYVLLQIALVRYQGTQSPLAIALGNDVKGKISPVFYLAGFALAVLDHPHIGAIFYGFVALLWLVPDRRMERLAVAAREQREE</sequence>
<dbReference type="InterPro" id="IPR010617">
    <property type="entry name" value="TMEM175-like"/>
</dbReference>
<evidence type="ECO:0000256" key="11">
    <source>
        <dbReference type="ARBA" id="ARBA00023303"/>
    </source>
</evidence>
<feature type="transmembrane region" description="Helical" evidence="13">
    <location>
        <begin position="97"/>
        <end position="117"/>
    </location>
</feature>
<feature type="transmembrane region" description="Helical" evidence="13">
    <location>
        <begin position="129"/>
        <end position="152"/>
    </location>
</feature>
<dbReference type="GO" id="GO:0015252">
    <property type="term" value="F:proton channel activity"/>
    <property type="evidence" value="ECO:0007669"/>
    <property type="project" value="InterPro"/>
</dbReference>
<proteinExistence type="inferred from homology"/>
<evidence type="ECO:0000256" key="7">
    <source>
        <dbReference type="ARBA" id="ARBA00022958"/>
    </source>
</evidence>
<keyword evidence="10 13" id="KW-0472">Membrane</keyword>
<keyword evidence="3" id="KW-0813">Transport</keyword>
<dbReference type="GO" id="GO:0005267">
    <property type="term" value="F:potassium channel activity"/>
    <property type="evidence" value="ECO:0007669"/>
    <property type="project" value="UniProtKB-KW"/>
</dbReference>
<evidence type="ECO:0000256" key="1">
    <source>
        <dbReference type="ARBA" id="ARBA00004141"/>
    </source>
</evidence>